<evidence type="ECO:0000313" key="2">
    <source>
        <dbReference type="EMBL" id="ADG67684.1"/>
    </source>
</evidence>
<dbReference type="EMBL" id="CP001744">
    <property type="protein sequence ID" value="ADG67684.1"/>
    <property type="molecule type" value="Genomic_DNA"/>
</dbReference>
<dbReference type="Proteomes" id="UP000002220">
    <property type="component" value="Chromosome"/>
</dbReference>
<organism evidence="2 3">
    <name type="scientific">Planctopirus limnophila (strain ATCC 43296 / DSM 3776 / IFAM 1008 / Mu 290)</name>
    <name type="common">Planctomyces limnophilus</name>
    <dbReference type="NCBI Taxonomy" id="521674"/>
    <lineage>
        <taxon>Bacteria</taxon>
        <taxon>Pseudomonadati</taxon>
        <taxon>Planctomycetota</taxon>
        <taxon>Planctomycetia</taxon>
        <taxon>Planctomycetales</taxon>
        <taxon>Planctomycetaceae</taxon>
        <taxon>Planctopirus</taxon>
    </lineage>
</organism>
<gene>
    <name evidence="2" type="ordered locus">Plim_1854</name>
</gene>
<dbReference type="STRING" id="521674.Plim_1854"/>
<evidence type="ECO:0000313" key="3">
    <source>
        <dbReference type="Proteomes" id="UP000002220"/>
    </source>
</evidence>
<evidence type="ECO:0000256" key="1">
    <source>
        <dbReference type="SAM" id="MobiDB-lite"/>
    </source>
</evidence>
<dbReference type="KEGG" id="plm:Plim_1854"/>
<protein>
    <submittedName>
        <fullName evidence="2">Uncharacterized protein</fullName>
    </submittedName>
</protein>
<dbReference type="HOGENOM" id="CLU_3102049_0_0_0"/>
<accession>D5SYF6</accession>
<sequence>MAKKPCSASLYEDKDSTGSKALSFDPEDQMGITRWRGKFSTIAGVEFVSLN</sequence>
<name>D5SYF6_PLAL2</name>
<feature type="region of interest" description="Disordered" evidence="1">
    <location>
        <begin position="1"/>
        <end position="23"/>
    </location>
</feature>
<reference evidence="2 3" key="1">
    <citation type="journal article" date="2010" name="Stand. Genomic Sci.">
        <title>Complete genome sequence of Planctomyces limnophilus type strain (Mu 290).</title>
        <authorList>
            <person name="Labutti K."/>
            <person name="Sikorski J."/>
            <person name="Schneider S."/>
            <person name="Nolan M."/>
            <person name="Lucas S."/>
            <person name="Glavina Del Rio T."/>
            <person name="Tice H."/>
            <person name="Cheng J.F."/>
            <person name="Goodwin L."/>
            <person name="Pitluck S."/>
            <person name="Liolios K."/>
            <person name="Ivanova N."/>
            <person name="Mavromatis K."/>
            <person name="Mikhailova N."/>
            <person name="Pati A."/>
            <person name="Chen A."/>
            <person name="Palaniappan K."/>
            <person name="Land M."/>
            <person name="Hauser L."/>
            <person name="Chang Y.J."/>
            <person name="Jeffries C.D."/>
            <person name="Tindall B.J."/>
            <person name="Rohde M."/>
            <person name="Goker M."/>
            <person name="Woyke T."/>
            <person name="Bristow J."/>
            <person name="Eisen J.A."/>
            <person name="Markowitz V."/>
            <person name="Hugenholtz P."/>
            <person name="Kyrpides N.C."/>
            <person name="Klenk H.P."/>
            <person name="Lapidus A."/>
        </authorList>
    </citation>
    <scope>NUCLEOTIDE SEQUENCE [LARGE SCALE GENOMIC DNA]</scope>
    <source>
        <strain evidence="3">ATCC 43296 / DSM 3776 / IFAM 1008 / 290</strain>
    </source>
</reference>
<keyword evidence="3" id="KW-1185">Reference proteome</keyword>
<proteinExistence type="predicted"/>
<dbReference type="AlphaFoldDB" id="D5SYF6"/>